<reference evidence="7 8" key="1">
    <citation type="journal article" date="2010" name="Stand. Genomic Sci.">
        <title>Complete genome sequence of Methanoplanus petrolearius type strain (SEBR 4847).</title>
        <authorList>
            <person name="Brambilla E."/>
            <person name="Djao O.D."/>
            <person name="Daligault H."/>
            <person name="Lapidus A."/>
            <person name="Lucas S."/>
            <person name="Hammon N."/>
            <person name="Nolan M."/>
            <person name="Tice H."/>
            <person name="Cheng J.F."/>
            <person name="Han C."/>
            <person name="Tapia R."/>
            <person name="Goodwin L."/>
            <person name="Pitluck S."/>
            <person name="Liolios K."/>
            <person name="Ivanova N."/>
            <person name="Mavromatis K."/>
            <person name="Mikhailova N."/>
            <person name="Pati A."/>
            <person name="Chen A."/>
            <person name="Palaniappan K."/>
            <person name="Land M."/>
            <person name="Hauser L."/>
            <person name="Chang Y.J."/>
            <person name="Jeffries C.D."/>
            <person name="Rohde M."/>
            <person name="Spring S."/>
            <person name="Sikorski J."/>
            <person name="Goker M."/>
            <person name="Woyke T."/>
            <person name="Bristow J."/>
            <person name="Eisen J.A."/>
            <person name="Markowitz V."/>
            <person name="Hugenholtz P."/>
            <person name="Kyrpides N.C."/>
            <person name="Klenk H.P."/>
        </authorList>
    </citation>
    <scope>NUCLEOTIDE SEQUENCE [LARGE SCALE GENOMIC DNA]</scope>
    <source>
        <strain evidence="8">DSM 11571 / OCM 486 / SEBR 4847</strain>
    </source>
</reference>
<dbReference type="KEGG" id="mpi:Mpet_0732"/>
<dbReference type="AlphaFoldDB" id="E1RIJ3"/>
<dbReference type="InterPro" id="IPR022791">
    <property type="entry name" value="L-PG_synthase/AglD"/>
</dbReference>
<accession>E1RIJ3</accession>
<feature type="transmembrane region" description="Helical" evidence="6">
    <location>
        <begin position="286"/>
        <end position="308"/>
    </location>
</feature>
<feature type="transmembrane region" description="Helical" evidence="6">
    <location>
        <begin position="125"/>
        <end position="145"/>
    </location>
</feature>
<comment type="subcellular location">
    <subcellularLocation>
        <location evidence="1">Cell membrane</location>
        <topology evidence="1">Multi-pass membrane protein</topology>
    </subcellularLocation>
</comment>
<keyword evidence="8" id="KW-1185">Reference proteome</keyword>
<dbReference type="PANTHER" id="PTHR37693">
    <property type="entry name" value="PHOSPHATIDYLGLYCEROL LYSYLTRANSFERASE"/>
    <property type="match status" value="1"/>
</dbReference>
<dbReference type="NCBIfam" id="TIGR00374">
    <property type="entry name" value="flippase-like domain"/>
    <property type="match status" value="1"/>
</dbReference>
<dbReference type="EMBL" id="CP002117">
    <property type="protein sequence ID" value="ADN35506.1"/>
    <property type="molecule type" value="Genomic_DNA"/>
</dbReference>
<protein>
    <recommendedName>
        <fullName evidence="9">Lysylphosphatidylglycerol synthetase/UPF0104</fullName>
    </recommendedName>
</protein>
<proteinExistence type="predicted"/>
<evidence type="ECO:0000256" key="2">
    <source>
        <dbReference type="ARBA" id="ARBA00022475"/>
    </source>
</evidence>
<dbReference type="Pfam" id="PF03706">
    <property type="entry name" value="LPG_synthase_TM"/>
    <property type="match status" value="1"/>
</dbReference>
<feature type="transmembrane region" description="Helical" evidence="6">
    <location>
        <begin position="230"/>
        <end position="255"/>
    </location>
</feature>
<evidence type="ECO:0000256" key="6">
    <source>
        <dbReference type="SAM" id="Phobius"/>
    </source>
</evidence>
<evidence type="ECO:0000313" key="7">
    <source>
        <dbReference type="EMBL" id="ADN35506.1"/>
    </source>
</evidence>
<gene>
    <name evidence="7" type="ordered locus">Mpet_0732</name>
</gene>
<dbReference type="HOGENOM" id="CLU_039146_1_0_2"/>
<evidence type="ECO:0000256" key="1">
    <source>
        <dbReference type="ARBA" id="ARBA00004651"/>
    </source>
</evidence>
<dbReference type="GO" id="GO:0005886">
    <property type="term" value="C:plasma membrane"/>
    <property type="evidence" value="ECO:0007669"/>
    <property type="project" value="UniProtKB-SubCell"/>
</dbReference>
<keyword evidence="4 6" id="KW-1133">Transmembrane helix</keyword>
<dbReference type="eggNOG" id="arCOG00899">
    <property type="taxonomic scope" value="Archaea"/>
</dbReference>
<dbReference type="RefSeq" id="WP_013328684.1">
    <property type="nucleotide sequence ID" value="NC_014507.1"/>
</dbReference>
<evidence type="ECO:0000313" key="8">
    <source>
        <dbReference type="Proteomes" id="UP000006565"/>
    </source>
</evidence>
<dbReference type="Proteomes" id="UP000006565">
    <property type="component" value="Chromosome"/>
</dbReference>
<keyword evidence="3 6" id="KW-0812">Transmembrane</keyword>
<evidence type="ECO:0000256" key="5">
    <source>
        <dbReference type="ARBA" id="ARBA00023136"/>
    </source>
</evidence>
<name>E1RIJ3_METP4</name>
<feature type="transmembrane region" description="Helical" evidence="6">
    <location>
        <begin position="314"/>
        <end position="331"/>
    </location>
</feature>
<keyword evidence="5 6" id="KW-0472">Membrane</keyword>
<dbReference type="OrthoDB" id="15513at2157"/>
<feature type="transmembrane region" description="Helical" evidence="6">
    <location>
        <begin position="6"/>
        <end position="28"/>
    </location>
</feature>
<evidence type="ECO:0008006" key="9">
    <source>
        <dbReference type="Google" id="ProtNLM"/>
    </source>
</evidence>
<feature type="transmembrane region" description="Helical" evidence="6">
    <location>
        <begin position="151"/>
        <end position="173"/>
    </location>
</feature>
<feature type="transmembrane region" description="Helical" evidence="6">
    <location>
        <begin position="261"/>
        <end position="279"/>
    </location>
</feature>
<dbReference type="STRING" id="679926.Mpet_0732"/>
<sequence length="353" mass="39908" precursor="true">MDRNQWKWLAVSIVFSIIVLAVVLYFTIDEQTITYLQQLKPVYLIAALVLHMISMCFWSMRIKMMSLSLGYKVPFLHCLNMVFANLLIAAVTPSQAGGEPVRIHELYRVNVPLGDATAIVIMERVLDGILLGIIGGVAMFLLWIGAEELGLTITIPLLFMWLMIVGFVVLFAYSVKNPEFLKRLIKKVSGWFTKRWRAEKIEKLTKDIDEEVDNFNSALKNYVSHSKRGLMWGALFTVLYWFSEFYIASLILMGLGEGPHIVESFVAQIIIAIIMMIPLTPGSSGIAELSATSLYALFVPSAIVGIFVVLWRLILYYFNIFLGIFGTVIIVKREVVRKAIKDKIAKAGQLRKD</sequence>
<feature type="transmembrane region" description="Helical" evidence="6">
    <location>
        <begin position="40"/>
        <end position="61"/>
    </location>
</feature>
<dbReference type="GeneID" id="9743185"/>
<keyword evidence="2" id="KW-1003">Cell membrane</keyword>
<dbReference type="PANTHER" id="PTHR37693:SF1">
    <property type="entry name" value="INTEGRAL MEMBRANE PROTEIN"/>
    <property type="match status" value="1"/>
</dbReference>
<evidence type="ECO:0000256" key="3">
    <source>
        <dbReference type="ARBA" id="ARBA00022692"/>
    </source>
</evidence>
<evidence type="ECO:0000256" key="4">
    <source>
        <dbReference type="ARBA" id="ARBA00022989"/>
    </source>
</evidence>
<organism evidence="7 8">
    <name type="scientific">Methanolacinia petrolearia (strain DSM 11571 / OCM 486 / SEBR 4847)</name>
    <name type="common">Methanoplanus petrolearius</name>
    <dbReference type="NCBI Taxonomy" id="679926"/>
    <lineage>
        <taxon>Archaea</taxon>
        <taxon>Methanobacteriati</taxon>
        <taxon>Methanobacteriota</taxon>
        <taxon>Stenosarchaea group</taxon>
        <taxon>Methanomicrobia</taxon>
        <taxon>Methanomicrobiales</taxon>
        <taxon>Methanomicrobiaceae</taxon>
        <taxon>Methanolacinia</taxon>
    </lineage>
</organism>